<name>A0A6A3J4T9_9STRA</name>
<reference evidence="3 4" key="1">
    <citation type="submission" date="2018-09" db="EMBL/GenBank/DDBJ databases">
        <title>Genomic investigation of the strawberry pathogen Phytophthora fragariae indicates pathogenicity is determined by transcriptional variation in three key races.</title>
        <authorList>
            <person name="Adams T.M."/>
            <person name="Armitage A.D."/>
            <person name="Sobczyk M.K."/>
            <person name="Bates H.J."/>
            <person name="Dunwell J.M."/>
            <person name="Nellist C.F."/>
            <person name="Harrison R.J."/>
        </authorList>
    </citation>
    <scope>NUCLEOTIDE SEQUENCE [LARGE SCALE GENOMIC DNA]</scope>
    <source>
        <strain evidence="3 4">SCRP324</strain>
    </source>
</reference>
<feature type="region of interest" description="Disordered" evidence="2">
    <location>
        <begin position="198"/>
        <end position="235"/>
    </location>
</feature>
<feature type="coiled-coil region" evidence="1">
    <location>
        <begin position="28"/>
        <end position="55"/>
    </location>
</feature>
<proteinExistence type="predicted"/>
<accession>A0A6A3J4T9</accession>
<feature type="coiled-coil region" evidence="1">
    <location>
        <begin position="276"/>
        <end position="515"/>
    </location>
</feature>
<gene>
    <name evidence="3" type="ORF">PR002_g22106</name>
</gene>
<feature type="region of interest" description="Disordered" evidence="2">
    <location>
        <begin position="1"/>
        <end position="25"/>
    </location>
</feature>
<dbReference type="AlphaFoldDB" id="A0A6A3J4T9"/>
<evidence type="ECO:0000256" key="1">
    <source>
        <dbReference type="SAM" id="Coils"/>
    </source>
</evidence>
<evidence type="ECO:0000313" key="3">
    <source>
        <dbReference type="EMBL" id="KAE8987234.1"/>
    </source>
</evidence>
<sequence length="525" mass="59514">MSSATSTVRRPARAEAKKTPSNAVADRLKATEEALKAAQATIARQEKREQELRRLVVSQGIAQDATEANPAVEAKVGALKAAQEQKVRALMRSINQLQEQLQALKAQGKEHRRSALIQELRTQQREQELLIDVLKQTLQEKVPEFQDSRALVNDFVLKKAVGAPLRFRPKTREELENELQALGQNFQRTVEKLKLDNQRNAAAAKEEKPNESEEEEEDEAKEEKEAATSPNNHDTAADDALYEEIEQLRAEVASKSVTIHAQADEMAELYADLDKLKVCEDQIVRKKHKIALLREQLQRQQADNVELVQEKENLAEKHLQLQEEAQFLRDINIEDAGAKDEERLQQLELIQNLRSRELELQDELESQQKKCASDRDTMHQRLRLLEKEKLLAEEEGARTGTELAKLQKKQDTLLQEARDLKIAVQEEQDQKLLLVSTIEELEAKLVQLEALSQEERESNARATAEKLEALASLVEEKTLSVKKADRQLNAAKLLARQARKEKESLLLRVAKLEADLAGRTGTPST</sequence>
<keyword evidence="1" id="KW-0175">Coiled coil</keyword>
<protein>
    <submittedName>
        <fullName evidence="3">Uncharacterized protein</fullName>
    </submittedName>
</protein>
<feature type="coiled-coil region" evidence="1">
    <location>
        <begin position="80"/>
        <end position="137"/>
    </location>
</feature>
<evidence type="ECO:0000313" key="4">
    <source>
        <dbReference type="Proteomes" id="UP000435112"/>
    </source>
</evidence>
<dbReference type="Proteomes" id="UP000435112">
    <property type="component" value="Unassembled WGS sequence"/>
</dbReference>
<organism evidence="3 4">
    <name type="scientific">Phytophthora rubi</name>
    <dbReference type="NCBI Taxonomy" id="129364"/>
    <lineage>
        <taxon>Eukaryota</taxon>
        <taxon>Sar</taxon>
        <taxon>Stramenopiles</taxon>
        <taxon>Oomycota</taxon>
        <taxon>Peronosporomycetes</taxon>
        <taxon>Peronosporales</taxon>
        <taxon>Peronosporaceae</taxon>
        <taxon>Phytophthora</taxon>
    </lineage>
</organism>
<evidence type="ECO:0000256" key="2">
    <source>
        <dbReference type="SAM" id="MobiDB-lite"/>
    </source>
</evidence>
<dbReference type="OrthoDB" id="71899at2759"/>
<dbReference type="EMBL" id="QXFU01002328">
    <property type="protein sequence ID" value="KAE8987234.1"/>
    <property type="molecule type" value="Genomic_DNA"/>
</dbReference>
<comment type="caution">
    <text evidence="3">The sequence shown here is derived from an EMBL/GenBank/DDBJ whole genome shotgun (WGS) entry which is preliminary data.</text>
</comment>